<dbReference type="InterPro" id="IPR013785">
    <property type="entry name" value="Aldolase_TIM"/>
</dbReference>
<dbReference type="OrthoDB" id="5795902at2759"/>
<protein>
    <recommendedName>
        <fullName evidence="3 8">Alpha-galactosidase</fullName>
        <ecNumber evidence="3 8">3.2.1.22</ecNumber>
    </recommendedName>
    <alternativeName>
        <fullName evidence="8">Melibiase</fullName>
    </alternativeName>
</protein>
<accession>A0A1Y2FSP5</accession>
<proteinExistence type="inferred from homology"/>
<sequence>MLVLLALFAVPTTALDNGLARTPQMGWNNWNAYGCDINETIILENAHALVDTGLKDLGYNYLVMDDCWSLKHRSPTGQLIPDPAKFPSGITALVNQIHSLGLLFGMYADAGLMTCGMYPGSLGYEQQDAQQFAAWQIDYLKYDNCYNQGESGPHRSFERYKAMSDALNATGRPILYSMCNWGENYTPNWATTIANSFRISGDVGDSFDRFDARCPCQTFECESIQGYHCSFMNIIEKVVPYGQKAHPGAWNDMDILEIGNGGASVVEYKTQFSLWAINKSPLLLGNKLHSMTQETLEIVSNEEVIALSQDPMGRPAVRIWRKEASTGTPGNVQLWSGELAQDAQVVAILNATPEEMRIEVTFADIFLDARDKVNQAFHVRDLWLHENLGIHTHHLVATVPAHGTALFKLRPALATHSGL</sequence>
<dbReference type="PROSITE" id="PS00512">
    <property type="entry name" value="ALPHA_GALACTOSIDASE"/>
    <property type="match status" value="1"/>
</dbReference>
<reference evidence="10 11" key="1">
    <citation type="submission" date="2016-07" db="EMBL/GenBank/DDBJ databases">
        <title>Pervasive Adenine N6-methylation of Active Genes in Fungi.</title>
        <authorList>
            <consortium name="DOE Joint Genome Institute"/>
            <person name="Mondo S.J."/>
            <person name="Dannebaum R.O."/>
            <person name="Kuo R.C."/>
            <person name="Labutti K."/>
            <person name="Haridas S."/>
            <person name="Kuo A."/>
            <person name="Salamov A."/>
            <person name="Ahrendt S.R."/>
            <person name="Lipzen A."/>
            <person name="Sullivan W."/>
            <person name="Andreopoulos W.B."/>
            <person name="Clum A."/>
            <person name="Lindquist E."/>
            <person name="Daum C."/>
            <person name="Ramamoorthy G.K."/>
            <person name="Gryganskyi A."/>
            <person name="Culley D."/>
            <person name="Magnuson J.K."/>
            <person name="James T.Y."/>
            <person name="O'Malley M.A."/>
            <person name="Stajich J.E."/>
            <person name="Spatafora J.W."/>
            <person name="Visel A."/>
            <person name="Grigoriev I.V."/>
        </authorList>
    </citation>
    <scope>NUCLEOTIDE SEQUENCE [LARGE SCALE GENOMIC DNA]</scope>
    <source>
        <strain evidence="10 11">12-1054</strain>
    </source>
</reference>
<dbReference type="Gene3D" id="2.60.40.1180">
    <property type="entry name" value="Golgi alpha-mannosidase II"/>
    <property type="match status" value="1"/>
</dbReference>
<dbReference type="RefSeq" id="XP_040727388.1">
    <property type="nucleotide sequence ID" value="XM_040866406.1"/>
</dbReference>
<evidence type="ECO:0000256" key="3">
    <source>
        <dbReference type="ARBA" id="ARBA00012755"/>
    </source>
</evidence>
<feature type="domain" description="Alpha galactosidase C-terminal" evidence="9">
    <location>
        <begin position="330"/>
        <end position="409"/>
    </location>
</feature>
<dbReference type="Gene3D" id="3.20.20.70">
    <property type="entry name" value="Aldolase class I"/>
    <property type="match status" value="1"/>
</dbReference>
<dbReference type="PANTHER" id="PTHR11452:SF75">
    <property type="entry name" value="ALPHA-GALACTOSIDASE MEL1"/>
    <property type="match status" value="1"/>
</dbReference>
<evidence type="ECO:0000313" key="10">
    <source>
        <dbReference type="EMBL" id="ORY86206.1"/>
    </source>
</evidence>
<dbReference type="Pfam" id="PF16499">
    <property type="entry name" value="Melibiase_2"/>
    <property type="match status" value="1"/>
</dbReference>
<comment type="caution">
    <text evidence="10">The sequence shown here is derived from an EMBL/GenBank/DDBJ whole genome shotgun (WGS) entry which is preliminary data.</text>
</comment>
<dbReference type="InterPro" id="IPR017853">
    <property type="entry name" value="GH"/>
</dbReference>
<dbReference type="OMA" id="DRYPPMR"/>
<dbReference type="GO" id="GO:0004557">
    <property type="term" value="F:alpha-galactosidase activity"/>
    <property type="evidence" value="ECO:0007669"/>
    <property type="project" value="UniProtKB-EC"/>
</dbReference>
<comment type="catalytic activity">
    <reaction evidence="1 8">
        <text>Hydrolysis of terminal, non-reducing alpha-D-galactose residues in alpha-D-galactosides, including galactose oligosaccharides, galactomannans and galactolipids.</text>
        <dbReference type="EC" id="3.2.1.22"/>
    </reaction>
</comment>
<dbReference type="PANTHER" id="PTHR11452">
    <property type="entry name" value="ALPHA-GALACTOSIDASE/ALPHA-N-ACETYLGALACTOSAMINIDASE"/>
    <property type="match status" value="1"/>
</dbReference>
<dbReference type="InterPro" id="IPR002241">
    <property type="entry name" value="Glyco_hydro_27"/>
</dbReference>
<evidence type="ECO:0000256" key="8">
    <source>
        <dbReference type="RuleBase" id="RU361168"/>
    </source>
</evidence>
<name>A0A1Y2FSP5_PROLT</name>
<dbReference type="GO" id="GO:0005995">
    <property type="term" value="P:melibiose catabolic process"/>
    <property type="evidence" value="ECO:0007669"/>
    <property type="project" value="UniProtKB-ARBA"/>
</dbReference>
<dbReference type="InterPro" id="IPR041233">
    <property type="entry name" value="Melibiase_C"/>
</dbReference>
<dbReference type="GeneID" id="63783005"/>
<evidence type="ECO:0000259" key="9">
    <source>
        <dbReference type="Pfam" id="PF17801"/>
    </source>
</evidence>
<dbReference type="InterPro" id="IPR013780">
    <property type="entry name" value="Glyco_hydro_b"/>
</dbReference>
<evidence type="ECO:0000256" key="5">
    <source>
        <dbReference type="ARBA" id="ARBA00022801"/>
    </source>
</evidence>
<keyword evidence="6 8" id="KW-1015">Disulfide bond</keyword>
<organism evidence="10 11">
    <name type="scientific">Protomyces lactucae-debilis</name>
    <dbReference type="NCBI Taxonomy" id="2754530"/>
    <lineage>
        <taxon>Eukaryota</taxon>
        <taxon>Fungi</taxon>
        <taxon>Dikarya</taxon>
        <taxon>Ascomycota</taxon>
        <taxon>Taphrinomycotina</taxon>
        <taxon>Taphrinomycetes</taxon>
        <taxon>Taphrinales</taxon>
        <taxon>Protomycetaceae</taxon>
        <taxon>Protomyces</taxon>
    </lineage>
</organism>
<dbReference type="Proteomes" id="UP000193685">
    <property type="component" value="Unassembled WGS sequence"/>
</dbReference>
<dbReference type="SUPFAM" id="SSF51011">
    <property type="entry name" value="Glycosyl hydrolase domain"/>
    <property type="match status" value="1"/>
</dbReference>
<evidence type="ECO:0000313" key="11">
    <source>
        <dbReference type="Proteomes" id="UP000193685"/>
    </source>
</evidence>
<evidence type="ECO:0000256" key="2">
    <source>
        <dbReference type="ARBA" id="ARBA00009743"/>
    </source>
</evidence>
<dbReference type="FunFam" id="3.20.20.70:FF:000202">
    <property type="entry name" value="Alpha-galactosidase"/>
    <property type="match status" value="1"/>
</dbReference>
<evidence type="ECO:0000256" key="1">
    <source>
        <dbReference type="ARBA" id="ARBA00001255"/>
    </source>
</evidence>
<gene>
    <name evidence="10" type="ORF">BCR37DRAFT_208979</name>
</gene>
<keyword evidence="4" id="KW-0732">Signal</keyword>
<dbReference type="AlphaFoldDB" id="A0A1Y2FSP5"/>
<dbReference type="CDD" id="cd14792">
    <property type="entry name" value="GH27"/>
    <property type="match status" value="1"/>
</dbReference>
<dbReference type="STRING" id="56484.A0A1Y2FSP5"/>
<evidence type="ECO:0000256" key="7">
    <source>
        <dbReference type="ARBA" id="ARBA00023295"/>
    </source>
</evidence>
<evidence type="ECO:0000256" key="4">
    <source>
        <dbReference type="ARBA" id="ARBA00022729"/>
    </source>
</evidence>
<dbReference type="Pfam" id="PF17801">
    <property type="entry name" value="Melibiase_C"/>
    <property type="match status" value="1"/>
</dbReference>
<dbReference type="PRINTS" id="PR00740">
    <property type="entry name" value="GLHYDRLASE27"/>
</dbReference>
<evidence type="ECO:0000256" key="6">
    <source>
        <dbReference type="ARBA" id="ARBA00023157"/>
    </source>
</evidence>
<dbReference type="SUPFAM" id="SSF51445">
    <property type="entry name" value="(Trans)glycosidases"/>
    <property type="match status" value="1"/>
</dbReference>
<keyword evidence="11" id="KW-1185">Reference proteome</keyword>
<keyword evidence="5 8" id="KW-0378">Hydrolase</keyword>
<dbReference type="EMBL" id="MCFI01000003">
    <property type="protein sequence ID" value="ORY86206.1"/>
    <property type="molecule type" value="Genomic_DNA"/>
</dbReference>
<keyword evidence="7 8" id="KW-0326">Glycosidase</keyword>
<comment type="similarity">
    <text evidence="2 8">Belongs to the glycosyl hydrolase 27 family.</text>
</comment>
<dbReference type="InterPro" id="IPR000111">
    <property type="entry name" value="Glyco_hydro_27/36_CS"/>
</dbReference>
<dbReference type="EC" id="3.2.1.22" evidence="3 8"/>